<dbReference type="SUPFAM" id="SSF56436">
    <property type="entry name" value="C-type lectin-like"/>
    <property type="match status" value="1"/>
</dbReference>
<name>A0AAN8XCG3_HALRR</name>
<accession>A0AAN8XCG3</accession>
<dbReference type="InterPro" id="IPR016186">
    <property type="entry name" value="C-type_lectin-like/link_sf"/>
</dbReference>
<protein>
    <submittedName>
        <fullName evidence="2">Collagen alpha 1(Xviii) chain</fullName>
    </submittedName>
</protein>
<evidence type="ECO:0000313" key="3">
    <source>
        <dbReference type="Proteomes" id="UP001381693"/>
    </source>
</evidence>
<dbReference type="EMBL" id="JAXCGZ010007638">
    <property type="protein sequence ID" value="KAK7078873.1"/>
    <property type="molecule type" value="Genomic_DNA"/>
</dbReference>
<organism evidence="2 3">
    <name type="scientific">Halocaridina rubra</name>
    <name type="common">Hawaiian red shrimp</name>
    <dbReference type="NCBI Taxonomy" id="373956"/>
    <lineage>
        <taxon>Eukaryota</taxon>
        <taxon>Metazoa</taxon>
        <taxon>Ecdysozoa</taxon>
        <taxon>Arthropoda</taxon>
        <taxon>Crustacea</taxon>
        <taxon>Multicrustacea</taxon>
        <taxon>Malacostraca</taxon>
        <taxon>Eumalacostraca</taxon>
        <taxon>Eucarida</taxon>
        <taxon>Decapoda</taxon>
        <taxon>Pleocyemata</taxon>
        <taxon>Caridea</taxon>
        <taxon>Atyoidea</taxon>
        <taxon>Atyidae</taxon>
        <taxon>Halocaridina</taxon>
    </lineage>
</organism>
<dbReference type="GO" id="GO:0005581">
    <property type="term" value="C:collagen trimer"/>
    <property type="evidence" value="ECO:0007669"/>
    <property type="project" value="UniProtKB-KW"/>
</dbReference>
<dbReference type="Gene3D" id="3.10.100.10">
    <property type="entry name" value="Mannose-Binding Protein A, subunit A"/>
    <property type="match status" value="1"/>
</dbReference>
<dbReference type="Proteomes" id="UP001381693">
    <property type="component" value="Unassembled WGS sequence"/>
</dbReference>
<dbReference type="InterPro" id="IPR016187">
    <property type="entry name" value="CTDL_fold"/>
</dbReference>
<gene>
    <name evidence="2" type="primary">cle-1_1</name>
    <name evidence="2" type="ORF">SK128_008019</name>
</gene>
<dbReference type="Pfam" id="PF06482">
    <property type="entry name" value="Endostatin"/>
    <property type="match status" value="1"/>
</dbReference>
<comment type="caution">
    <text evidence="2">The sequence shown here is derived from an EMBL/GenBank/DDBJ whole genome shotgun (WGS) entry which is preliminary data.</text>
</comment>
<dbReference type="InterPro" id="IPR010515">
    <property type="entry name" value="Collagenase_NC10/endostatin"/>
</dbReference>
<feature type="domain" description="Collagenase NC10/endostatin" evidence="1">
    <location>
        <begin position="5"/>
        <end position="66"/>
    </location>
</feature>
<dbReference type="AlphaFoldDB" id="A0AAN8XCG3"/>
<proteinExistence type="predicted"/>
<keyword evidence="3" id="KW-1185">Reference proteome</keyword>
<evidence type="ECO:0000313" key="2">
    <source>
        <dbReference type="EMBL" id="KAK7078873.1"/>
    </source>
</evidence>
<evidence type="ECO:0000259" key="1">
    <source>
        <dbReference type="Pfam" id="PF06482"/>
    </source>
</evidence>
<keyword evidence="2" id="KW-0176">Collagen</keyword>
<reference evidence="2 3" key="1">
    <citation type="submission" date="2023-11" db="EMBL/GenBank/DDBJ databases">
        <title>Halocaridina rubra genome assembly.</title>
        <authorList>
            <person name="Smith C."/>
        </authorList>
    </citation>
    <scope>NUCLEOTIDE SEQUENCE [LARGE SCALE GENOMIC DNA]</scope>
    <source>
        <strain evidence="2">EP-1</strain>
        <tissue evidence="2">Whole</tissue>
    </source>
</reference>
<sequence>MAGRPQKYVWHGSDLLGERSLSSYCDAWNSESREAVGVASSLLKNRLLGQEKLGCHNSFVVLCIEATSHARLRKRRHAGSQEENMTEEEYHELLNFIDLSSGEA</sequence>